<organism evidence="2 3">
    <name type="scientific">Paenibacillus cellulosilyticus</name>
    <dbReference type="NCBI Taxonomy" id="375489"/>
    <lineage>
        <taxon>Bacteria</taxon>
        <taxon>Bacillati</taxon>
        <taxon>Bacillota</taxon>
        <taxon>Bacilli</taxon>
        <taxon>Bacillales</taxon>
        <taxon>Paenibacillaceae</taxon>
        <taxon>Paenibacillus</taxon>
    </lineage>
</organism>
<evidence type="ECO:0000256" key="1">
    <source>
        <dbReference type="SAM" id="MobiDB-lite"/>
    </source>
</evidence>
<keyword evidence="3" id="KW-1185">Reference proteome</keyword>
<name>A0A2V2YMH8_9BACL</name>
<dbReference type="Proteomes" id="UP000246635">
    <property type="component" value="Unassembled WGS sequence"/>
</dbReference>
<dbReference type="InterPro" id="IPR008727">
    <property type="entry name" value="PAAR_motif"/>
</dbReference>
<dbReference type="EMBL" id="QGTQ01000025">
    <property type="protein sequence ID" value="PWV95676.1"/>
    <property type="molecule type" value="Genomic_DNA"/>
</dbReference>
<evidence type="ECO:0000313" key="3">
    <source>
        <dbReference type="Proteomes" id="UP000246635"/>
    </source>
</evidence>
<dbReference type="AlphaFoldDB" id="A0A2V2YMH8"/>
<dbReference type="RefSeq" id="WP_110046295.1">
    <property type="nucleotide sequence ID" value="NZ_CP054613.1"/>
</dbReference>
<accession>A0A2V2YMH8</accession>
<dbReference type="OrthoDB" id="9807902at2"/>
<dbReference type="CDD" id="cd14741">
    <property type="entry name" value="PAAR_5"/>
    <property type="match status" value="1"/>
</dbReference>
<comment type="caution">
    <text evidence="2">The sequence shown here is derived from an EMBL/GenBank/DDBJ whole genome shotgun (WGS) entry which is preliminary data.</text>
</comment>
<dbReference type="Pfam" id="PF05488">
    <property type="entry name" value="PAAR_motif"/>
    <property type="match status" value="1"/>
</dbReference>
<feature type="region of interest" description="Disordered" evidence="1">
    <location>
        <begin position="1"/>
        <end position="26"/>
    </location>
</feature>
<evidence type="ECO:0000313" key="2">
    <source>
        <dbReference type="EMBL" id="PWV95676.1"/>
    </source>
</evidence>
<reference evidence="2 3" key="1">
    <citation type="submission" date="2018-05" db="EMBL/GenBank/DDBJ databases">
        <title>Genomic Encyclopedia of Type Strains, Phase III (KMG-III): the genomes of soil and plant-associated and newly described type strains.</title>
        <authorList>
            <person name="Whitman W."/>
        </authorList>
    </citation>
    <scope>NUCLEOTIDE SEQUENCE [LARGE SCALE GENOMIC DNA]</scope>
    <source>
        <strain evidence="2 3">CECT 5696</strain>
    </source>
</reference>
<dbReference type="Gene3D" id="2.60.200.60">
    <property type="match status" value="1"/>
</dbReference>
<sequence>MPPAARMGDPTSHGLPLSPGPGSANVLIGGKPAWRAGSDLHMCLPAPPPPHGAGVVSMGSTTVLINGLPAVRMGDSVMEPGGGPNAIIMGEPTVIIG</sequence>
<gene>
    <name evidence="2" type="ORF">DFQ01_12519</name>
</gene>
<protein>
    <submittedName>
        <fullName evidence="2">Putative Zn-binding protein involved in type VI secretion</fullName>
    </submittedName>
</protein>
<proteinExistence type="predicted"/>